<dbReference type="EMBL" id="RCWN01000001">
    <property type="protein sequence ID" value="RLQ87713.1"/>
    <property type="molecule type" value="Genomic_DNA"/>
</dbReference>
<keyword evidence="1" id="KW-0812">Transmembrane</keyword>
<name>A0A3L7JAI5_9HYPH</name>
<dbReference type="AlphaFoldDB" id="A0A3L7JAI5"/>
<evidence type="ECO:0000313" key="3">
    <source>
        <dbReference type="Proteomes" id="UP000281094"/>
    </source>
</evidence>
<accession>A0A3L7JAI5</accession>
<dbReference type="RefSeq" id="WP_121644677.1">
    <property type="nucleotide sequence ID" value="NZ_RCWN01000001.1"/>
</dbReference>
<feature type="transmembrane region" description="Helical" evidence="1">
    <location>
        <begin position="67"/>
        <end position="87"/>
    </location>
</feature>
<keyword evidence="1" id="KW-1133">Transmembrane helix</keyword>
<keyword evidence="3" id="KW-1185">Reference proteome</keyword>
<dbReference type="InterPro" id="IPR009325">
    <property type="entry name" value="DUF983"/>
</dbReference>
<proteinExistence type="predicted"/>
<protein>
    <submittedName>
        <fullName evidence="2">DUF983 domain-containing protein</fullName>
    </submittedName>
</protein>
<evidence type="ECO:0000256" key="1">
    <source>
        <dbReference type="SAM" id="Phobius"/>
    </source>
</evidence>
<feature type="transmembrane region" description="Helical" evidence="1">
    <location>
        <begin position="93"/>
        <end position="114"/>
    </location>
</feature>
<organism evidence="2 3">
    <name type="scientific">Notoacmeibacter ruber</name>
    <dbReference type="NCBI Taxonomy" id="2670375"/>
    <lineage>
        <taxon>Bacteria</taxon>
        <taxon>Pseudomonadati</taxon>
        <taxon>Pseudomonadota</taxon>
        <taxon>Alphaproteobacteria</taxon>
        <taxon>Hyphomicrobiales</taxon>
        <taxon>Notoacmeibacteraceae</taxon>
        <taxon>Notoacmeibacter</taxon>
    </lineage>
</organism>
<dbReference type="Pfam" id="PF06170">
    <property type="entry name" value="DUF983"/>
    <property type="match status" value="1"/>
</dbReference>
<reference evidence="2 3" key="1">
    <citation type="submission" date="2018-10" db="EMBL/GenBank/DDBJ databases">
        <title>Notoacmeibacter sp. M2BS9Y-3-1, whole genome shotgun sequence.</title>
        <authorList>
            <person name="Tuo L."/>
        </authorList>
    </citation>
    <scope>NUCLEOTIDE SEQUENCE [LARGE SCALE GENOMIC DNA]</scope>
    <source>
        <strain evidence="2 3">M2BS9Y-3-1</strain>
    </source>
</reference>
<keyword evidence="1" id="KW-0472">Membrane</keyword>
<sequence length="151" mass="16657">MNDDISQFGGERHSGRPARPVGRSVLRGFLMRCPRCGEGKLFASYVTTVDHCAVCEEPIFHHRADDLPAYLVVFVVGHIIVGAYMGAEKLVDWSMVTHMVVWSILTLISVIALLPPTKGAVVGLQWALYMHGFGDDADDIEDHPSDPRGRL</sequence>
<evidence type="ECO:0000313" key="2">
    <source>
        <dbReference type="EMBL" id="RLQ87713.1"/>
    </source>
</evidence>
<dbReference type="Proteomes" id="UP000281094">
    <property type="component" value="Unassembled WGS sequence"/>
</dbReference>
<gene>
    <name evidence="2" type="ORF">D8780_05335</name>
</gene>
<comment type="caution">
    <text evidence="2">The sequence shown here is derived from an EMBL/GenBank/DDBJ whole genome shotgun (WGS) entry which is preliminary data.</text>
</comment>